<comment type="caution">
    <text evidence="2">The sequence shown here is derived from an EMBL/GenBank/DDBJ whole genome shotgun (WGS) entry which is preliminary data.</text>
</comment>
<dbReference type="PANTHER" id="PTHR33050">
    <property type="entry name" value="REVERSE TRANSCRIPTASE DOMAIN-CONTAINING PROTEIN"/>
    <property type="match status" value="1"/>
</dbReference>
<reference evidence="2 3" key="1">
    <citation type="submission" date="2022-12" db="EMBL/GenBank/DDBJ databases">
        <title>Chromosome-level genome of Tegillarca granosa.</title>
        <authorList>
            <person name="Kim J."/>
        </authorList>
    </citation>
    <scope>NUCLEOTIDE SEQUENCE [LARGE SCALE GENOMIC DNA]</scope>
    <source>
        <strain evidence="2">Teg-2019</strain>
        <tissue evidence="2">Adductor muscle</tissue>
    </source>
</reference>
<organism evidence="2 3">
    <name type="scientific">Tegillarca granosa</name>
    <name type="common">Malaysian cockle</name>
    <name type="synonym">Anadara granosa</name>
    <dbReference type="NCBI Taxonomy" id="220873"/>
    <lineage>
        <taxon>Eukaryota</taxon>
        <taxon>Metazoa</taxon>
        <taxon>Spiralia</taxon>
        <taxon>Lophotrochozoa</taxon>
        <taxon>Mollusca</taxon>
        <taxon>Bivalvia</taxon>
        <taxon>Autobranchia</taxon>
        <taxon>Pteriomorphia</taxon>
        <taxon>Arcoida</taxon>
        <taxon>Arcoidea</taxon>
        <taxon>Arcidae</taxon>
        <taxon>Tegillarca</taxon>
    </lineage>
</organism>
<evidence type="ECO:0000313" key="3">
    <source>
        <dbReference type="Proteomes" id="UP001217089"/>
    </source>
</evidence>
<name>A0ABQ9EPW2_TEGGR</name>
<feature type="non-terminal residue" evidence="2">
    <location>
        <position position="1"/>
    </location>
</feature>
<gene>
    <name evidence="2" type="ORF">KUTeg_015347</name>
</gene>
<sequence>IPDDHSSARSAAEEHTQQTKPSAFVQVSVAVSETPRTDTDNSLLHNPEPIISMLDCQGLNVSQSNKDKIQAGKYIELGLLLDNIVSTDSREQRTMQVRIPKDKLQVLTLLLKQFSQQRKITLKGLQTLVGSLNFFSRAVSPGRAFNRRFYQATCKASKPFHLIRITKAMK</sequence>
<proteinExistence type="predicted"/>
<feature type="compositionally biased region" description="Basic and acidic residues" evidence="1">
    <location>
        <begin position="1"/>
        <end position="17"/>
    </location>
</feature>
<evidence type="ECO:0000256" key="1">
    <source>
        <dbReference type="SAM" id="MobiDB-lite"/>
    </source>
</evidence>
<dbReference type="EMBL" id="JARBDR010000793">
    <property type="protein sequence ID" value="KAJ8307263.1"/>
    <property type="molecule type" value="Genomic_DNA"/>
</dbReference>
<dbReference type="InterPro" id="IPR052055">
    <property type="entry name" value="Hepadnavirus_pol/RT"/>
</dbReference>
<dbReference type="PANTHER" id="PTHR33050:SF8">
    <property type="entry name" value="REVERSE TRANSCRIPTASE DOMAIN-CONTAINING PROTEIN"/>
    <property type="match status" value="1"/>
</dbReference>
<keyword evidence="3" id="KW-1185">Reference proteome</keyword>
<accession>A0ABQ9EPW2</accession>
<protein>
    <submittedName>
        <fullName evidence="2">Uncharacterized protein</fullName>
    </submittedName>
</protein>
<feature type="region of interest" description="Disordered" evidence="1">
    <location>
        <begin position="1"/>
        <end position="21"/>
    </location>
</feature>
<evidence type="ECO:0000313" key="2">
    <source>
        <dbReference type="EMBL" id="KAJ8307263.1"/>
    </source>
</evidence>
<dbReference type="Proteomes" id="UP001217089">
    <property type="component" value="Unassembled WGS sequence"/>
</dbReference>